<dbReference type="RefSeq" id="WP_133608570.1">
    <property type="nucleotide sequence ID" value="NZ_SNXW01000004.1"/>
</dbReference>
<dbReference type="AlphaFoldDB" id="A0A4R6RCB8"/>
<evidence type="ECO:0000313" key="1">
    <source>
        <dbReference type="EMBL" id="TDP83803.1"/>
    </source>
</evidence>
<accession>A0A4R6RCB8</accession>
<name>A0A4R6RCB8_9BURK</name>
<comment type="caution">
    <text evidence="1">The sequence shown here is derived from an EMBL/GenBank/DDBJ whole genome shotgun (WGS) entry which is preliminary data.</text>
</comment>
<protein>
    <submittedName>
        <fullName evidence="1">Uncharacterized protein</fullName>
    </submittedName>
</protein>
<organism evidence="1 2">
    <name type="scientific">Aquabacterium commune</name>
    <dbReference type="NCBI Taxonomy" id="70586"/>
    <lineage>
        <taxon>Bacteria</taxon>
        <taxon>Pseudomonadati</taxon>
        <taxon>Pseudomonadota</taxon>
        <taxon>Betaproteobacteria</taxon>
        <taxon>Burkholderiales</taxon>
        <taxon>Aquabacterium</taxon>
    </lineage>
</organism>
<keyword evidence="2" id="KW-1185">Reference proteome</keyword>
<dbReference type="EMBL" id="SNXW01000004">
    <property type="protein sequence ID" value="TDP83803.1"/>
    <property type="molecule type" value="Genomic_DNA"/>
</dbReference>
<reference evidence="1 2" key="1">
    <citation type="submission" date="2019-03" db="EMBL/GenBank/DDBJ databases">
        <title>Genomic Encyclopedia of Type Strains, Phase IV (KMG-IV): sequencing the most valuable type-strain genomes for metagenomic binning, comparative biology and taxonomic classification.</title>
        <authorList>
            <person name="Goeker M."/>
        </authorList>
    </citation>
    <scope>NUCLEOTIDE SEQUENCE [LARGE SCALE GENOMIC DNA]</scope>
    <source>
        <strain evidence="1 2">DSM 11901</strain>
    </source>
</reference>
<gene>
    <name evidence="1" type="ORF">EV672_104184</name>
</gene>
<proteinExistence type="predicted"/>
<evidence type="ECO:0000313" key="2">
    <source>
        <dbReference type="Proteomes" id="UP000294593"/>
    </source>
</evidence>
<sequence length="376" mass="41064">MTVSNIVHRIREQAKGAGFALKSTHTYELLASAFGQGTWASFTTRYWLTDSPDGPVDAVGERPETTHTLVAARALQLGLEPASAPQLGTLVLNAVQAARLGKVEKAAFDRLRLAGLRLPAGLPQSPLFISQLSAAASAGDAQAHHRLAAIYRCKRPNPYLYDESLKGRTLTAQETKWVDEYLGQAQHYPLYQAHLKAAAQGGVRAAALEYAEAFEDPSFFELADRLSGPVDAKRMAQAAPDASARHKWLRVAGQHDLESLEELASEGDVDAMQQLAIAGDAYHLRALAERALEDEKQIEAWAWQYIALAHGHDLTRSTLAARHDGGSHHGEFYDSDFGGPLFVDGEEGIELPQLPRRQMAEAKRLAKERMSAQSLD</sequence>
<dbReference type="Proteomes" id="UP000294593">
    <property type="component" value="Unassembled WGS sequence"/>
</dbReference>
<dbReference type="OrthoDB" id="5593871at2"/>